<gene>
    <name evidence="2" type="ORF">CDQ84_03330</name>
</gene>
<dbReference type="AlphaFoldDB" id="A0A2K2FK13"/>
<feature type="region of interest" description="Disordered" evidence="1">
    <location>
        <begin position="300"/>
        <end position="512"/>
    </location>
</feature>
<feature type="compositionally biased region" description="Basic and acidic residues" evidence="1">
    <location>
        <begin position="490"/>
        <end position="503"/>
    </location>
</feature>
<dbReference type="KEGG" id="cthd:CDO33_01050"/>
<feature type="region of interest" description="Disordered" evidence="1">
    <location>
        <begin position="193"/>
        <end position="255"/>
    </location>
</feature>
<proteinExistence type="predicted"/>
<evidence type="ECO:0000313" key="2">
    <source>
        <dbReference type="EMBL" id="PNU00928.1"/>
    </source>
</evidence>
<comment type="caution">
    <text evidence="2">The sequence shown here is derived from an EMBL/GenBank/DDBJ whole genome shotgun (WGS) entry which is preliminary data.</text>
</comment>
<keyword evidence="3" id="KW-1185">Reference proteome</keyword>
<feature type="compositionally biased region" description="Basic and acidic residues" evidence="1">
    <location>
        <begin position="390"/>
        <end position="407"/>
    </location>
</feature>
<dbReference type="EMBL" id="NIOJ01000005">
    <property type="protein sequence ID" value="PNU00928.1"/>
    <property type="molecule type" value="Genomic_DNA"/>
</dbReference>
<protein>
    <submittedName>
        <fullName evidence="2">Uncharacterized protein</fullName>
    </submittedName>
</protein>
<evidence type="ECO:0000313" key="3">
    <source>
        <dbReference type="Proteomes" id="UP000236151"/>
    </source>
</evidence>
<feature type="compositionally biased region" description="Basic and acidic residues" evidence="1">
    <location>
        <begin position="469"/>
        <end position="483"/>
    </location>
</feature>
<dbReference type="Proteomes" id="UP000236151">
    <property type="component" value="Unassembled WGS sequence"/>
</dbReference>
<feature type="compositionally biased region" description="Basic and acidic residues" evidence="1">
    <location>
        <begin position="193"/>
        <end position="210"/>
    </location>
</feature>
<name>A0A2K2FK13_9CLOT</name>
<reference evidence="2 3" key="1">
    <citation type="submission" date="2017-06" db="EMBL/GenBank/DDBJ databases">
        <title>Investigating the central metabolism of Clostridium thermosuccinogenes.</title>
        <authorList>
            <person name="Koendjbiharie J.G."/>
            <person name="van Kranenburg R."/>
        </authorList>
    </citation>
    <scope>NUCLEOTIDE SEQUENCE [LARGE SCALE GENOMIC DNA]</scope>
    <source>
        <strain evidence="2 3">DSM 5806</strain>
    </source>
</reference>
<evidence type="ECO:0000256" key="1">
    <source>
        <dbReference type="SAM" id="MobiDB-lite"/>
    </source>
</evidence>
<accession>A0A2K2FK13</accession>
<organism evidence="2 3">
    <name type="scientific">Clostridium thermosuccinogenes</name>
    <dbReference type="NCBI Taxonomy" id="84032"/>
    <lineage>
        <taxon>Bacteria</taxon>
        <taxon>Bacillati</taxon>
        <taxon>Bacillota</taxon>
        <taxon>Clostridia</taxon>
        <taxon>Eubacteriales</taxon>
        <taxon>Clostridiaceae</taxon>
        <taxon>Clostridium</taxon>
    </lineage>
</organism>
<sequence>MDVKMRYYKSFLIFNQEDVGYGSGQTPSGYVRIEARDGKGKLSASVQNLREEQGKLIYKLYILSSDGRSIYPAYAGIIPLKRGRGELHWEFDPKNVAGTGKAADAFNAAVVLAEYPERESRQIICPLAAYKDKRIAWREKLKGIIYADKEAKIQTTEIQKGSGGKVLHIEEKITAERENIKQEGKTSFYMAETRKKAEETTPKTTTDRKGPALSHTGVPAPEGSIFIKGKESTLRKEEVPPYTGTMEHEGRLSGKEEKSFVVKAVQDGYGEEAPDREMLSGEHEKETCEYEMKSEGYESAAYGRDAQAEKFENDASGQERQQCEYEIEASGQEGQPEGYGQRTYGWEIPTDEDEGESSEQNKQRNGYGEEAPGQVGQPDGYREGTSGWDMQKEEYEEGTSKQDRQSYEYEGEISGQDSQPGECGEGASRAEISLNENGGESPEGEERQSNGYGKEVPGQGRQTNGYKQEFLRPEAEYDRERKTPASPEQRGVKETPGHSEESPYHASSPEEYGRLVDRSLNEELYGKGNFGFSGCSAAGNTVCPFQAPGRNFNQCIGCIGGMPQKPAAVNGKPSESNFESFKNALDMYFEISDPFGSKRKDYKWWKVNSPVYLNNILYQYNIRTPLLFNPLVITANFKYRHLIVGIYTDKTRFREYIVCGVPGIYGIDEKPFGDMCRWVQLEGSKPKYGAFGYWLVYIDPKTGKFLPLN</sequence>
<feature type="compositionally biased region" description="Basic and acidic residues" evidence="1">
    <location>
        <begin position="228"/>
        <end position="239"/>
    </location>
</feature>
<feature type="compositionally biased region" description="Basic and acidic residues" evidence="1">
    <location>
        <begin position="246"/>
        <end position="255"/>
    </location>
</feature>